<evidence type="ECO:0000256" key="3">
    <source>
        <dbReference type="ARBA" id="ARBA00022723"/>
    </source>
</evidence>
<dbReference type="FunFam" id="3.40.140.10:FF:000035">
    <property type="entry name" value="dCMP deaminase"/>
    <property type="match status" value="1"/>
</dbReference>
<dbReference type="GO" id="GO:0008270">
    <property type="term" value="F:zinc ion binding"/>
    <property type="evidence" value="ECO:0007669"/>
    <property type="project" value="InterPro"/>
</dbReference>
<proteinExistence type="inferred from homology"/>
<dbReference type="SUPFAM" id="SSF53927">
    <property type="entry name" value="Cytidine deaminase-like"/>
    <property type="match status" value="1"/>
</dbReference>
<dbReference type="InterPro" id="IPR016193">
    <property type="entry name" value="Cytidine_deaminase-like"/>
</dbReference>
<evidence type="ECO:0000313" key="12">
    <source>
        <dbReference type="EMBL" id="KNE59563.1"/>
    </source>
</evidence>
<dbReference type="InterPro" id="IPR015517">
    <property type="entry name" value="dCMP_deaminase-rel"/>
</dbReference>
<evidence type="ECO:0000256" key="5">
    <source>
        <dbReference type="ARBA" id="ARBA00022801"/>
    </source>
</evidence>
<keyword evidence="5" id="KW-0378">Hydrolase</keyword>
<dbReference type="InterPro" id="IPR002125">
    <property type="entry name" value="CMP_dCMP_dom"/>
</dbReference>
<name>A0A0L0SAH0_ALLM3</name>
<evidence type="ECO:0000256" key="4">
    <source>
        <dbReference type="ARBA" id="ARBA00022727"/>
    </source>
</evidence>
<keyword evidence="4" id="KW-0545">Nucleotide biosynthesis</keyword>
<dbReference type="OMA" id="NISEFMH"/>
<dbReference type="PANTHER" id="PTHR11086:SF18">
    <property type="entry name" value="DEOXYCYTIDYLATE DEAMINASE"/>
    <property type="match status" value="1"/>
</dbReference>
<organism evidence="12 13">
    <name type="scientific">Allomyces macrogynus (strain ATCC 38327)</name>
    <name type="common">Allomyces javanicus var. macrogynus</name>
    <dbReference type="NCBI Taxonomy" id="578462"/>
    <lineage>
        <taxon>Eukaryota</taxon>
        <taxon>Fungi</taxon>
        <taxon>Fungi incertae sedis</taxon>
        <taxon>Blastocladiomycota</taxon>
        <taxon>Blastocladiomycetes</taxon>
        <taxon>Blastocladiales</taxon>
        <taxon>Blastocladiaceae</taxon>
        <taxon>Allomyces</taxon>
    </lineage>
</organism>
<dbReference type="eggNOG" id="KOG3127">
    <property type="taxonomic scope" value="Eukaryota"/>
</dbReference>
<protein>
    <recommendedName>
        <fullName evidence="9">Deoxycytidylate deaminase</fullName>
        <ecNumber evidence="7">3.5.4.12</ecNumber>
    </recommendedName>
    <alternativeName>
        <fullName evidence="8">dCMP deaminase</fullName>
    </alternativeName>
</protein>
<evidence type="ECO:0000256" key="2">
    <source>
        <dbReference type="ARBA" id="ARBA00006576"/>
    </source>
</evidence>
<gene>
    <name evidence="12" type="ORF">AMAG_03825</name>
</gene>
<reference evidence="12 13" key="1">
    <citation type="submission" date="2009-11" db="EMBL/GenBank/DDBJ databases">
        <title>Annotation of Allomyces macrogynus ATCC 38327.</title>
        <authorList>
            <consortium name="The Broad Institute Genome Sequencing Platform"/>
            <person name="Russ C."/>
            <person name="Cuomo C."/>
            <person name="Burger G."/>
            <person name="Gray M.W."/>
            <person name="Holland P.W.H."/>
            <person name="King N."/>
            <person name="Lang F.B.F."/>
            <person name="Roger A.J."/>
            <person name="Ruiz-Trillo I."/>
            <person name="Young S.K."/>
            <person name="Zeng Q."/>
            <person name="Gargeya S."/>
            <person name="Fitzgerald M."/>
            <person name="Haas B."/>
            <person name="Abouelleil A."/>
            <person name="Alvarado L."/>
            <person name="Arachchi H.M."/>
            <person name="Berlin A."/>
            <person name="Chapman S.B."/>
            <person name="Gearin G."/>
            <person name="Goldberg J."/>
            <person name="Griggs A."/>
            <person name="Gujja S."/>
            <person name="Hansen M."/>
            <person name="Heiman D."/>
            <person name="Howarth C."/>
            <person name="Larimer J."/>
            <person name="Lui A."/>
            <person name="MacDonald P.J.P."/>
            <person name="McCowen C."/>
            <person name="Montmayeur A."/>
            <person name="Murphy C."/>
            <person name="Neiman D."/>
            <person name="Pearson M."/>
            <person name="Priest M."/>
            <person name="Roberts A."/>
            <person name="Saif S."/>
            <person name="Shea T."/>
            <person name="Sisk P."/>
            <person name="Stolte C."/>
            <person name="Sykes S."/>
            <person name="Wortman J."/>
            <person name="Nusbaum C."/>
            <person name="Birren B."/>
        </authorList>
    </citation>
    <scope>NUCLEOTIDE SEQUENCE [LARGE SCALE GENOMIC DNA]</scope>
    <source>
        <strain evidence="12 13">ATCC 38327</strain>
    </source>
</reference>
<dbReference type="InterPro" id="IPR016192">
    <property type="entry name" value="APOBEC/CMP_deaminase_Zn-bd"/>
</dbReference>
<dbReference type="InterPro" id="IPR035105">
    <property type="entry name" value="Deoxycytidylate_deaminase_dom"/>
</dbReference>
<sequence length="386" mass="41116">MLIVLVGPAYAGKRAVARILASDRGFQCAEVVPIPEPNGQPDPSTRITRTNESIKSASRTNDQDEIVQFATAAELEDYVMSHNRWREHWVVWGVATVHDLAKLQKRPFVLAVAVDAPVLARFQRAQVNGVADLAQFLALDQDRGYMTGSASDPYPMMALADVTIINNASTLDALRATILDLQLDDPERLRPSWDTYFITLAHLAARRSNCMKKRVGCIVTYDNRVVSTGYNGTPRGLANCSSGGCARCNGNARAGVALDACLCLHAEENALLEAGMRATSGATLYCTMFPCLGCAKKIVQAKVATVVYAAPYAPADDKRVAEMLFGAAGIVVRQHALVAAGGGGGGALAPGRGGNVVYSARTSATDRSGGDLSRPDSVLPFDAMDQ</sequence>
<accession>A0A0L0SAH0</accession>
<dbReference type="PANTHER" id="PTHR11086">
    <property type="entry name" value="DEOXYCYTIDYLATE DEAMINASE-RELATED"/>
    <property type="match status" value="1"/>
</dbReference>
<feature type="domain" description="CMP/dCMP-type deaminase" evidence="11">
    <location>
        <begin position="192"/>
        <end position="332"/>
    </location>
</feature>
<evidence type="ECO:0000259" key="11">
    <source>
        <dbReference type="PROSITE" id="PS51747"/>
    </source>
</evidence>
<dbReference type="Proteomes" id="UP000054350">
    <property type="component" value="Unassembled WGS sequence"/>
</dbReference>
<evidence type="ECO:0000256" key="10">
    <source>
        <dbReference type="SAM" id="MobiDB-lite"/>
    </source>
</evidence>
<dbReference type="GO" id="GO:0005737">
    <property type="term" value="C:cytoplasm"/>
    <property type="evidence" value="ECO:0007669"/>
    <property type="project" value="TreeGrafter"/>
</dbReference>
<dbReference type="SUPFAM" id="SSF52540">
    <property type="entry name" value="P-loop containing nucleoside triphosphate hydrolases"/>
    <property type="match status" value="1"/>
</dbReference>
<reference evidence="13" key="2">
    <citation type="submission" date="2009-11" db="EMBL/GenBank/DDBJ databases">
        <title>The Genome Sequence of Allomyces macrogynus strain ATCC 38327.</title>
        <authorList>
            <consortium name="The Broad Institute Genome Sequencing Platform"/>
            <person name="Russ C."/>
            <person name="Cuomo C."/>
            <person name="Shea T."/>
            <person name="Young S.K."/>
            <person name="Zeng Q."/>
            <person name="Koehrsen M."/>
            <person name="Haas B."/>
            <person name="Borodovsky M."/>
            <person name="Guigo R."/>
            <person name="Alvarado L."/>
            <person name="Berlin A."/>
            <person name="Borenstein D."/>
            <person name="Chen Z."/>
            <person name="Engels R."/>
            <person name="Freedman E."/>
            <person name="Gellesch M."/>
            <person name="Goldberg J."/>
            <person name="Griggs A."/>
            <person name="Gujja S."/>
            <person name="Heiman D."/>
            <person name="Hepburn T."/>
            <person name="Howarth C."/>
            <person name="Jen D."/>
            <person name="Larson L."/>
            <person name="Lewis B."/>
            <person name="Mehta T."/>
            <person name="Park D."/>
            <person name="Pearson M."/>
            <person name="Roberts A."/>
            <person name="Saif S."/>
            <person name="Shenoy N."/>
            <person name="Sisk P."/>
            <person name="Stolte C."/>
            <person name="Sykes S."/>
            <person name="Walk T."/>
            <person name="White J."/>
            <person name="Yandava C."/>
            <person name="Burger G."/>
            <person name="Gray M.W."/>
            <person name="Holland P.W.H."/>
            <person name="King N."/>
            <person name="Lang F.B.F."/>
            <person name="Roger A.J."/>
            <person name="Ruiz-Trillo I."/>
            <person name="Lander E."/>
            <person name="Nusbaum C."/>
        </authorList>
    </citation>
    <scope>NUCLEOTIDE SEQUENCE [LARGE SCALE GENOMIC DNA]</scope>
    <source>
        <strain evidence="13">ATCC 38327</strain>
    </source>
</reference>
<dbReference type="GO" id="GO:0004132">
    <property type="term" value="F:dCMP deaminase activity"/>
    <property type="evidence" value="ECO:0007669"/>
    <property type="project" value="UniProtKB-EC"/>
</dbReference>
<dbReference type="InterPro" id="IPR027417">
    <property type="entry name" value="P-loop_NTPase"/>
</dbReference>
<evidence type="ECO:0000313" key="13">
    <source>
        <dbReference type="Proteomes" id="UP000054350"/>
    </source>
</evidence>
<evidence type="ECO:0000256" key="1">
    <source>
        <dbReference type="ARBA" id="ARBA00001947"/>
    </source>
</evidence>
<keyword evidence="13" id="KW-1185">Reference proteome</keyword>
<dbReference type="AlphaFoldDB" id="A0A0L0SAH0"/>
<dbReference type="GO" id="GO:0009165">
    <property type="term" value="P:nucleotide biosynthetic process"/>
    <property type="evidence" value="ECO:0007669"/>
    <property type="project" value="UniProtKB-KW"/>
</dbReference>
<evidence type="ECO:0000256" key="7">
    <source>
        <dbReference type="ARBA" id="ARBA00038938"/>
    </source>
</evidence>
<dbReference type="EMBL" id="GG745334">
    <property type="protein sequence ID" value="KNE59563.1"/>
    <property type="molecule type" value="Genomic_DNA"/>
</dbReference>
<dbReference type="OrthoDB" id="10063137at2759"/>
<dbReference type="PROSITE" id="PS00903">
    <property type="entry name" value="CYT_DCMP_DEAMINASES_1"/>
    <property type="match status" value="1"/>
</dbReference>
<dbReference type="Gene3D" id="3.40.50.300">
    <property type="entry name" value="P-loop containing nucleotide triphosphate hydrolases"/>
    <property type="match status" value="1"/>
</dbReference>
<dbReference type="STRING" id="578462.A0A0L0SAH0"/>
<comment type="similarity">
    <text evidence="2">Belongs to the cytidine and deoxycytidylate deaminase family.</text>
</comment>
<feature type="region of interest" description="Disordered" evidence="10">
    <location>
        <begin position="364"/>
        <end position="386"/>
    </location>
</feature>
<comment type="cofactor">
    <cofactor evidence="1">
        <name>Zn(2+)</name>
        <dbReference type="ChEBI" id="CHEBI:29105"/>
    </cofactor>
</comment>
<dbReference type="Pfam" id="PF00383">
    <property type="entry name" value="dCMP_cyt_deam_1"/>
    <property type="match status" value="1"/>
</dbReference>
<evidence type="ECO:0000256" key="6">
    <source>
        <dbReference type="ARBA" id="ARBA00022833"/>
    </source>
</evidence>
<dbReference type="EC" id="3.5.4.12" evidence="7"/>
<keyword evidence="3" id="KW-0479">Metal-binding</keyword>
<keyword evidence="6" id="KW-0862">Zinc</keyword>
<dbReference type="PROSITE" id="PS51747">
    <property type="entry name" value="CYT_DCMP_DEAMINASES_2"/>
    <property type="match status" value="1"/>
</dbReference>
<dbReference type="CDD" id="cd01286">
    <property type="entry name" value="deoxycytidylate_deaminase"/>
    <property type="match status" value="1"/>
</dbReference>
<dbReference type="VEuPathDB" id="FungiDB:AMAG_03825"/>
<dbReference type="Gene3D" id="3.40.140.10">
    <property type="entry name" value="Cytidine Deaminase, domain 2"/>
    <property type="match status" value="1"/>
</dbReference>
<evidence type="ECO:0000256" key="8">
    <source>
        <dbReference type="ARBA" id="ARBA00041763"/>
    </source>
</evidence>
<evidence type="ECO:0000256" key="9">
    <source>
        <dbReference type="ARBA" id="ARBA00071582"/>
    </source>
</evidence>